<keyword evidence="1" id="KW-0812">Transmembrane</keyword>
<keyword evidence="2" id="KW-0614">Plasmid</keyword>
<proteinExistence type="predicted"/>
<feature type="transmembrane region" description="Helical" evidence="1">
    <location>
        <begin position="398"/>
        <end position="418"/>
    </location>
</feature>
<dbReference type="GeneID" id="56030840"/>
<feature type="transmembrane region" description="Helical" evidence="1">
    <location>
        <begin position="149"/>
        <end position="169"/>
    </location>
</feature>
<feature type="transmembrane region" description="Helical" evidence="1">
    <location>
        <begin position="270"/>
        <end position="287"/>
    </location>
</feature>
<evidence type="ECO:0000256" key="1">
    <source>
        <dbReference type="SAM" id="Phobius"/>
    </source>
</evidence>
<protein>
    <recommendedName>
        <fullName evidence="4">Dolichyl-phosphate-mannose-protein mannosyltransferase</fullName>
    </recommendedName>
</protein>
<reference evidence="2 3" key="1">
    <citation type="submission" date="2020-07" db="EMBL/GenBank/DDBJ databases">
        <title>Gai3-2, isolated from salt lake.</title>
        <authorList>
            <person name="Cui H."/>
            <person name="Shi X."/>
        </authorList>
    </citation>
    <scope>NUCLEOTIDE SEQUENCE [LARGE SCALE GENOMIC DNA]</scope>
    <source>
        <strain evidence="2 3">Gai3-2</strain>
        <plasmid evidence="2 3">unnamed1</plasmid>
    </source>
</reference>
<feature type="transmembrane region" description="Helical" evidence="1">
    <location>
        <begin position="81"/>
        <end position="104"/>
    </location>
</feature>
<geneLocation type="plasmid" evidence="2 3">
    <name>unnamed1</name>
</geneLocation>
<organism evidence="2 3">
    <name type="scientific">Halorarum halophilum</name>
    <dbReference type="NCBI Taxonomy" id="2743090"/>
    <lineage>
        <taxon>Archaea</taxon>
        <taxon>Methanobacteriati</taxon>
        <taxon>Methanobacteriota</taxon>
        <taxon>Stenosarchaea group</taxon>
        <taxon>Halobacteria</taxon>
        <taxon>Halobacteriales</taxon>
        <taxon>Haloferacaceae</taxon>
        <taxon>Halorarum</taxon>
    </lineage>
</organism>
<feature type="transmembrane region" description="Helical" evidence="1">
    <location>
        <begin position="365"/>
        <end position="386"/>
    </location>
</feature>
<gene>
    <name evidence="2" type="ORF">HUG10_18365</name>
</gene>
<evidence type="ECO:0000313" key="2">
    <source>
        <dbReference type="EMBL" id="QLG29577.1"/>
    </source>
</evidence>
<dbReference type="Proteomes" id="UP000509750">
    <property type="component" value="Plasmid unnamed1"/>
</dbReference>
<feature type="transmembrane region" description="Helical" evidence="1">
    <location>
        <begin position="181"/>
        <end position="203"/>
    </location>
</feature>
<accession>A0A7D5KG84</accession>
<evidence type="ECO:0008006" key="4">
    <source>
        <dbReference type="Google" id="ProtNLM"/>
    </source>
</evidence>
<sequence>MSVRNQHSVSKVGLTVGFLALLGAVLLARQAPATEYELSLYRSTPVAVWGCLALAAATGVGVALTVDRADRGGPNRLRDAGLVLAGAATLAVVAMPLLRGYFFVGAGDSLSHLGWARELASGSLAPVNLLYPGVHTTAVFIGAVTGLPLRIALMLVVLGCYTLVFMLFVPLCVRLLDDSRLALAIGVLAALLLAPVNGISVHITAHPASQAILFFPFLLYLVLRYSTRPWRTRGVGGASRPAADDRVTAVGILLALASSAIVLVHPQQALNVVLFFGAIATVQALYRRRSADHPIATHRPLYAQTALVAVAFLLWAPRFPRVRGAIISTVTSVILEGPSAGTVVADKSVSLVAVGGSLLVVFVKLFLPALVLSIVAGGLLFALFTGRLSDERSDGTSLLTYLAAALVPLFAVFLLLVASSAGDMYFRYQGFIMVPVTILGAVGLARAAHALEGKRARTGVRVGLVVLFLLLLPIGAAAFHSSPHVYKPNQHVPESQADGYAAAFEHREPGTEFRGIRGGPRRYVDLAYGTERARTTLEFPGYREGVGEAVFTRANYTELRDEDYYLSVTDAEYESETRLYDGFRYGEAGFRALETTPGVNRVRANDGFSLYRIDAADR</sequence>
<feature type="transmembrane region" description="Helical" evidence="1">
    <location>
        <begin position="430"/>
        <end position="448"/>
    </location>
</feature>
<dbReference type="KEGG" id="halg:HUG10_18365"/>
<keyword evidence="1" id="KW-0472">Membrane</keyword>
<name>A0A7D5KG84_9EURY</name>
<evidence type="ECO:0000313" key="3">
    <source>
        <dbReference type="Proteomes" id="UP000509750"/>
    </source>
</evidence>
<feature type="transmembrane region" description="Helical" evidence="1">
    <location>
        <begin position="299"/>
        <end position="316"/>
    </location>
</feature>
<dbReference type="RefSeq" id="WP_179171151.1">
    <property type="nucleotide sequence ID" value="NZ_CP058530.1"/>
</dbReference>
<dbReference type="OrthoDB" id="137309at2157"/>
<feature type="transmembrane region" description="Helical" evidence="1">
    <location>
        <begin position="46"/>
        <end position="69"/>
    </location>
</feature>
<feature type="transmembrane region" description="Helical" evidence="1">
    <location>
        <begin position="247"/>
        <end position="264"/>
    </location>
</feature>
<dbReference type="AlphaFoldDB" id="A0A7D5KG84"/>
<dbReference type="EMBL" id="CP058530">
    <property type="protein sequence ID" value="QLG29577.1"/>
    <property type="molecule type" value="Genomic_DNA"/>
</dbReference>
<keyword evidence="1" id="KW-1133">Transmembrane helix</keyword>
<feature type="transmembrane region" description="Helical" evidence="1">
    <location>
        <begin position="460"/>
        <end position="479"/>
    </location>
</feature>
<feature type="transmembrane region" description="Helical" evidence="1">
    <location>
        <begin position="209"/>
        <end position="226"/>
    </location>
</feature>
<keyword evidence="3" id="KW-1185">Reference proteome</keyword>